<keyword evidence="1" id="KW-0175">Coiled coil</keyword>
<feature type="coiled-coil region" evidence="1">
    <location>
        <begin position="341"/>
        <end position="368"/>
    </location>
</feature>
<feature type="region of interest" description="Disordered" evidence="2">
    <location>
        <begin position="1"/>
        <end position="32"/>
    </location>
</feature>
<protein>
    <submittedName>
        <fullName evidence="3">Uncharacterized protein</fullName>
    </submittedName>
</protein>
<comment type="caution">
    <text evidence="3">The sequence shown here is derived from an EMBL/GenBank/DDBJ whole genome shotgun (WGS) entry which is preliminary data.</text>
</comment>
<evidence type="ECO:0000256" key="2">
    <source>
        <dbReference type="SAM" id="MobiDB-lite"/>
    </source>
</evidence>
<accession>A0ABS8SA47</accession>
<dbReference type="EMBL" id="JACEIK010000361">
    <property type="protein sequence ID" value="MCD7455698.1"/>
    <property type="molecule type" value="Genomic_DNA"/>
</dbReference>
<sequence length="373" mass="41669">MASSTDGSSNSSMETAHSSLSHEDELVTGPSYPQKEVDLSSLISDIQGRADDLVPLADLKKSVRKWVRLAKGHIFASKVPYVSGPAFCTRARRPDIADPSTVPPSSPVPKTRSRVKPFSERKLLKGKMVFPSTTDSCLTTLWSKIKAQGWTSLFTDENAVVAKPEVIDFFKHFSISRGCITSRVGSILVVFNAHTLASKLGIANKGFATCQKNKWQDLPPSLIPLDIVRKFSRDPSGTSVSKFFKNSMFDYHRYFFAFVIKNLIPRQERRDVVFYLDLTLMEFLDQEMPINFPELIIAYLTKVVTNVQQNHALPYGSHPEDRKGRSADGAGTSQSLEVGEVENFHLENASLRLEIEQLKAQLVKNEETTCYTS</sequence>
<feature type="compositionally biased region" description="Polar residues" evidence="2">
    <location>
        <begin position="1"/>
        <end position="19"/>
    </location>
</feature>
<keyword evidence="4" id="KW-1185">Reference proteome</keyword>
<organism evidence="3 4">
    <name type="scientific">Datura stramonium</name>
    <name type="common">Jimsonweed</name>
    <name type="synonym">Common thornapple</name>
    <dbReference type="NCBI Taxonomy" id="4076"/>
    <lineage>
        <taxon>Eukaryota</taxon>
        <taxon>Viridiplantae</taxon>
        <taxon>Streptophyta</taxon>
        <taxon>Embryophyta</taxon>
        <taxon>Tracheophyta</taxon>
        <taxon>Spermatophyta</taxon>
        <taxon>Magnoliopsida</taxon>
        <taxon>eudicotyledons</taxon>
        <taxon>Gunneridae</taxon>
        <taxon>Pentapetalae</taxon>
        <taxon>asterids</taxon>
        <taxon>lamiids</taxon>
        <taxon>Solanales</taxon>
        <taxon>Solanaceae</taxon>
        <taxon>Solanoideae</taxon>
        <taxon>Datureae</taxon>
        <taxon>Datura</taxon>
    </lineage>
</organism>
<evidence type="ECO:0000313" key="3">
    <source>
        <dbReference type="EMBL" id="MCD7455698.1"/>
    </source>
</evidence>
<gene>
    <name evidence="3" type="ORF">HAX54_029174</name>
</gene>
<reference evidence="3 4" key="1">
    <citation type="journal article" date="2021" name="BMC Genomics">
        <title>Datura genome reveals duplications of psychoactive alkaloid biosynthetic genes and high mutation rate following tissue culture.</title>
        <authorList>
            <person name="Rajewski A."/>
            <person name="Carter-House D."/>
            <person name="Stajich J."/>
            <person name="Litt A."/>
        </authorList>
    </citation>
    <scope>NUCLEOTIDE SEQUENCE [LARGE SCALE GENOMIC DNA]</scope>
    <source>
        <strain evidence="3">AR-01</strain>
    </source>
</reference>
<evidence type="ECO:0000313" key="4">
    <source>
        <dbReference type="Proteomes" id="UP000823775"/>
    </source>
</evidence>
<evidence type="ECO:0000256" key="1">
    <source>
        <dbReference type="SAM" id="Coils"/>
    </source>
</evidence>
<name>A0ABS8SA47_DATST</name>
<feature type="region of interest" description="Disordered" evidence="2">
    <location>
        <begin position="93"/>
        <end position="114"/>
    </location>
</feature>
<proteinExistence type="predicted"/>
<dbReference type="Proteomes" id="UP000823775">
    <property type="component" value="Unassembled WGS sequence"/>
</dbReference>
<feature type="region of interest" description="Disordered" evidence="2">
    <location>
        <begin position="312"/>
        <end position="332"/>
    </location>
</feature>